<dbReference type="STRING" id="1246637.MTBBW1_1010003"/>
<protein>
    <recommendedName>
        <fullName evidence="8">Outer membrane protein assembly factor BamA</fullName>
    </recommendedName>
</protein>
<dbReference type="AlphaFoldDB" id="A0A1W1H500"/>
<evidence type="ECO:0000313" key="10">
    <source>
        <dbReference type="EMBL" id="SLM27455.1"/>
    </source>
</evidence>
<evidence type="ECO:0000256" key="7">
    <source>
        <dbReference type="ARBA" id="ARBA00023237"/>
    </source>
</evidence>
<sequence length="653" mass="74990">MEKPSVRKIKYAGNHIYEDQEIADVVRTGTGSILNLYRINEDIERIKSLYTEKNYHNCEVTYTSEMLDNNQADISFNIEEGDKLKVKQILFEGNKFFQEKEIKDVIKTDEKGFFTWITSSGELDKNELEQDVYRIEALYKNNGFIDARISDPEVIFEKDHILIRFKIQEGDQYKVGSVNFNGDLIVSEDRLMQTLKMKTGDLYSREKLRTNLFAITDIYMDKGFANADIVPAINKDDESKVVDITFQIEKGSPVYIERILISGNSKTRDKVIRRQLAVYEQQLYSMSGIQRSVKNLQRIDYFENVDIKTSKGSREDMLNLDVEITEKATGAFSFGGGYSSEDSLFGMISVSERNFRGKGQILSAKAEVSSSSTRFTLSFTEPWLFDIPLSFGIDAYNWDKEYDYYDKDSKGGAIRLGYMIFDYTSAGIRYGYEDFTIDNVNTDFTEVDEGQYVTSSITTSIGYDSRNRPFNPTEGSDHSLSVEYAGGFLGGEIDFTKYIAETGWYYPLFWKFTGFLHGKAGFLDDRSRDDIEIDYERFYLGGINSVRGYEWQDINATPENEDEERGGEKFIQFNAEIIFPILEDINLSGVIFYDMGDAYTKDEDMELEDLYSSFGGGFRWYSPMGPIRIEYGQILNGNEYSGGRWEFSMGAAF</sequence>
<evidence type="ECO:0000256" key="5">
    <source>
        <dbReference type="ARBA" id="ARBA00022737"/>
    </source>
</evidence>
<keyword evidence="3" id="KW-0812">Transmembrane</keyword>
<dbReference type="Gene3D" id="3.10.20.310">
    <property type="entry name" value="membrane protein fhac"/>
    <property type="match status" value="4"/>
</dbReference>
<evidence type="ECO:0000256" key="8">
    <source>
        <dbReference type="NCBIfam" id="TIGR03303"/>
    </source>
</evidence>
<dbReference type="RefSeq" id="WP_245809352.1">
    <property type="nucleotide sequence ID" value="NZ_LT828544.1"/>
</dbReference>
<evidence type="ECO:0000259" key="9">
    <source>
        <dbReference type="PROSITE" id="PS51779"/>
    </source>
</evidence>
<dbReference type="PIRSF" id="PIRSF006076">
    <property type="entry name" value="OM_assembly_OMP85"/>
    <property type="match status" value="1"/>
</dbReference>
<evidence type="ECO:0000256" key="1">
    <source>
        <dbReference type="ARBA" id="ARBA00004370"/>
    </source>
</evidence>
<evidence type="ECO:0000256" key="2">
    <source>
        <dbReference type="ARBA" id="ARBA00022452"/>
    </source>
</evidence>
<organism evidence="10 11">
    <name type="scientific">Desulfamplus magnetovallimortis</name>
    <dbReference type="NCBI Taxonomy" id="1246637"/>
    <lineage>
        <taxon>Bacteria</taxon>
        <taxon>Pseudomonadati</taxon>
        <taxon>Thermodesulfobacteriota</taxon>
        <taxon>Desulfobacteria</taxon>
        <taxon>Desulfobacterales</taxon>
        <taxon>Desulfobacteraceae</taxon>
        <taxon>Desulfamplus</taxon>
    </lineage>
</organism>
<evidence type="ECO:0000256" key="4">
    <source>
        <dbReference type="ARBA" id="ARBA00022729"/>
    </source>
</evidence>
<keyword evidence="5" id="KW-0677">Repeat</keyword>
<gene>
    <name evidence="10" type="ORF">MTBBW1_1010003</name>
</gene>
<dbReference type="InterPro" id="IPR010827">
    <property type="entry name" value="BamA/TamA_POTRA"/>
</dbReference>
<evidence type="ECO:0000313" key="11">
    <source>
        <dbReference type="Proteomes" id="UP000191931"/>
    </source>
</evidence>
<keyword evidence="4" id="KW-0732">Signal</keyword>
<proteinExistence type="predicted"/>
<feature type="domain" description="POTRA" evidence="9">
    <location>
        <begin position="173"/>
        <end position="251"/>
    </location>
</feature>
<dbReference type="PANTHER" id="PTHR12815">
    <property type="entry name" value="SORTING AND ASSEMBLY MACHINERY SAMM50 PROTEIN FAMILY MEMBER"/>
    <property type="match status" value="1"/>
</dbReference>
<comment type="subcellular location">
    <subcellularLocation>
        <location evidence="1">Membrane</location>
    </subcellularLocation>
</comment>
<dbReference type="GO" id="GO:0009279">
    <property type="term" value="C:cell outer membrane"/>
    <property type="evidence" value="ECO:0007669"/>
    <property type="project" value="UniProtKB-UniRule"/>
</dbReference>
<dbReference type="Pfam" id="PF01103">
    <property type="entry name" value="Omp85"/>
    <property type="match status" value="1"/>
</dbReference>
<keyword evidence="2" id="KW-1134">Transmembrane beta strand</keyword>
<dbReference type="PANTHER" id="PTHR12815:SF23">
    <property type="entry name" value="OUTER MEMBRANE PROTEIN ASSEMBLY FACTOR BAMA"/>
    <property type="match status" value="1"/>
</dbReference>
<evidence type="ECO:0000256" key="3">
    <source>
        <dbReference type="ARBA" id="ARBA00022692"/>
    </source>
</evidence>
<dbReference type="InterPro" id="IPR023707">
    <property type="entry name" value="OM_assembly_BamA"/>
</dbReference>
<name>A0A1W1H500_9BACT</name>
<dbReference type="Proteomes" id="UP000191931">
    <property type="component" value="Unassembled WGS sequence"/>
</dbReference>
<dbReference type="PROSITE" id="PS51779">
    <property type="entry name" value="POTRA"/>
    <property type="match status" value="3"/>
</dbReference>
<dbReference type="InterPro" id="IPR034746">
    <property type="entry name" value="POTRA"/>
</dbReference>
<dbReference type="EMBL" id="FWEV01000004">
    <property type="protein sequence ID" value="SLM27455.1"/>
    <property type="molecule type" value="Genomic_DNA"/>
</dbReference>
<keyword evidence="6" id="KW-0472">Membrane</keyword>
<feature type="domain" description="POTRA" evidence="9">
    <location>
        <begin position="254"/>
        <end position="327"/>
    </location>
</feature>
<reference evidence="10 11" key="1">
    <citation type="submission" date="2017-03" db="EMBL/GenBank/DDBJ databases">
        <authorList>
            <person name="Afonso C.L."/>
            <person name="Miller P.J."/>
            <person name="Scott M.A."/>
            <person name="Spackman E."/>
            <person name="Goraichik I."/>
            <person name="Dimitrov K.M."/>
            <person name="Suarez D.L."/>
            <person name="Swayne D.E."/>
        </authorList>
    </citation>
    <scope>NUCLEOTIDE SEQUENCE [LARGE SCALE GENOMIC DNA]</scope>
    <source>
        <strain evidence="10">PRJEB14757</strain>
    </source>
</reference>
<dbReference type="NCBIfam" id="TIGR03303">
    <property type="entry name" value="OM_YaeT"/>
    <property type="match status" value="1"/>
</dbReference>
<dbReference type="Pfam" id="PF07244">
    <property type="entry name" value="POTRA"/>
    <property type="match status" value="4"/>
</dbReference>
<dbReference type="InterPro" id="IPR000184">
    <property type="entry name" value="Bac_surfAg_D15"/>
</dbReference>
<dbReference type="InterPro" id="IPR039910">
    <property type="entry name" value="D15-like"/>
</dbReference>
<dbReference type="GO" id="GO:0071709">
    <property type="term" value="P:membrane assembly"/>
    <property type="evidence" value="ECO:0007669"/>
    <property type="project" value="InterPro"/>
</dbReference>
<feature type="domain" description="POTRA" evidence="9">
    <location>
        <begin position="84"/>
        <end position="170"/>
    </location>
</feature>
<keyword evidence="7" id="KW-0998">Cell outer membrane</keyword>
<dbReference type="Gene3D" id="2.40.160.50">
    <property type="entry name" value="membrane protein fhac: a member of the omp85/tpsb transporter family"/>
    <property type="match status" value="1"/>
</dbReference>
<accession>A0A1W1H500</accession>
<evidence type="ECO:0000256" key="6">
    <source>
        <dbReference type="ARBA" id="ARBA00023136"/>
    </source>
</evidence>
<keyword evidence="11" id="KW-1185">Reference proteome</keyword>